<dbReference type="SUPFAM" id="SSF50630">
    <property type="entry name" value="Acid proteases"/>
    <property type="match status" value="1"/>
</dbReference>
<dbReference type="Proteomes" id="UP001163823">
    <property type="component" value="Chromosome 9"/>
</dbReference>
<keyword evidence="3" id="KW-0378">Hydrolase</keyword>
<keyword evidence="7" id="KW-1185">Reference proteome</keyword>
<accession>A0AAD7LF49</accession>
<name>A0AAD7LF49_QUISA</name>
<dbReference type="EMBL" id="JARAOO010000009">
    <property type="protein sequence ID" value="KAJ7955990.1"/>
    <property type="molecule type" value="Genomic_DNA"/>
</dbReference>
<dbReference type="InterPro" id="IPR021109">
    <property type="entry name" value="Peptidase_aspartic_dom_sf"/>
</dbReference>
<dbReference type="Gene3D" id="2.40.70.10">
    <property type="entry name" value="Acid Proteases"/>
    <property type="match status" value="2"/>
</dbReference>
<evidence type="ECO:0000256" key="1">
    <source>
        <dbReference type="ARBA" id="ARBA00007447"/>
    </source>
</evidence>
<reference evidence="6" key="1">
    <citation type="journal article" date="2023" name="Science">
        <title>Elucidation of the pathway for biosynthesis of saponin adjuvants from the soapbark tree.</title>
        <authorList>
            <person name="Reed J."/>
            <person name="Orme A."/>
            <person name="El-Demerdash A."/>
            <person name="Owen C."/>
            <person name="Martin L.B.B."/>
            <person name="Misra R.C."/>
            <person name="Kikuchi S."/>
            <person name="Rejzek M."/>
            <person name="Martin A.C."/>
            <person name="Harkess A."/>
            <person name="Leebens-Mack J."/>
            <person name="Louveau T."/>
            <person name="Stephenson M.J."/>
            <person name="Osbourn A."/>
        </authorList>
    </citation>
    <scope>NUCLEOTIDE SEQUENCE</scope>
    <source>
        <strain evidence="6">S10</strain>
    </source>
</reference>
<dbReference type="AlphaFoldDB" id="A0AAD7LF49"/>
<dbReference type="Pfam" id="PF14543">
    <property type="entry name" value="TAXi_N"/>
    <property type="match status" value="1"/>
</dbReference>
<dbReference type="PANTHER" id="PTHR47967:SF128">
    <property type="entry name" value="ASPARTIC PROTEINASE CDR1-LIKE"/>
    <property type="match status" value="1"/>
</dbReference>
<dbReference type="InterPro" id="IPR032799">
    <property type="entry name" value="TAXi_C"/>
</dbReference>
<dbReference type="GO" id="GO:0008233">
    <property type="term" value="F:peptidase activity"/>
    <property type="evidence" value="ECO:0007669"/>
    <property type="project" value="UniProtKB-KW"/>
</dbReference>
<dbReference type="PANTHER" id="PTHR47967">
    <property type="entry name" value="OS07G0603500 PROTEIN-RELATED"/>
    <property type="match status" value="1"/>
</dbReference>
<evidence type="ECO:0000313" key="7">
    <source>
        <dbReference type="Proteomes" id="UP001163823"/>
    </source>
</evidence>
<keyword evidence="2" id="KW-0645">Protease</keyword>
<feature type="domain" description="Xylanase inhibitor N-terminal" evidence="5">
    <location>
        <begin position="5"/>
        <end position="90"/>
    </location>
</feature>
<dbReference type="KEGG" id="qsa:O6P43_022495"/>
<dbReference type="GO" id="GO:0006508">
    <property type="term" value="P:proteolysis"/>
    <property type="evidence" value="ECO:0007669"/>
    <property type="project" value="UniProtKB-KW"/>
</dbReference>
<evidence type="ECO:0000259" key="4">
    <source>
        <dbReference type="Pfam" id="PF14541"/>
    </source>
</evidence>
<dbReference type="InterPro" id="IPR051708">
    <property type="entry name" value="Plant_Aspart_Prot_A1"/>
</dbReference>
<feature type="domain" description="Xylanase inhibitor C-terminal" evidence="4">
    <location>
        <begin position="116"/>
        <end position="172"/>
    </location>
</feature>
<gene>
    <name evidence="6" type="ORF">O6P43_022495</name>
</gene>
<dbReference type="InterPro" id="IPR032861">
    <property type="entry name" value="TAXi_N"/>
</dbReference>
<comment type="similarity">
    <text evidence="1">Belongs to the peptidase A1 family.</text>
</comment>
<evidence type="ECO:0000256" key="2">
    <source>
        <dbReference type="ARBA" id="ARBA00022670"/>
    </source>
</evidence>
<evidence type="ECO:0000259" key="5">
    <source>
        <dbReference type="Pfam" id="PF14543"/>
    </source>
</evidence>
<comment type="caution">
    <text evidence="6">The sequence shown here is derived from an EMBL/GenBank/DDBJ whole genome shotgun (WGS) entry which is preliminary data.</text>
</comment>
<dbReference type="GO" id="GO:0005576">
    <property type="term" value="C:extracellular region"/>
    <property type="evidence" value="ECO:0007669"/>
    <property type="project" value="TreeGrafter"/>
</dbReference>
<sequence length="202" mass="22679">MGMSAFESFFFNSNLRRKEKVSLVFGCGIDNRNIYFDNKEKSIAGLLRLGWGAHSLVSQLQFQTQGRFSYCFPPLMRYCERSANTFIRFGADREVKPWFRSTPLLPYINPNIPSAYNLKPIGLSVNGGKLGIPENIFARKSDGTGGCVIETGSSLTFLDRPASATLEEALARDSPCLNLYITEGKNSHDVHEDTMNLKRHIQ</sequence>
<organism evidence="6 7">
    <name type="scientific">Quillaja saponaria</name>
    <name type="common">Soap bark tree</name>
    <dbReference type="NCBI Taxonomy" id="32244"/>
    <lineage>
        <taxon>Eukaryota</taxon>
        <taxon>Viridiplantae</taxon>
        <taxon>Streptophyta</taxon>
        <taxon>Embryophyta</taxon>
        <taxon>Tracheophyta</taxon>
        <taxon>Spermatophyta</taxon>
        <taxon>Magnoliopsida</taxon>
        <taxon>eudicotyledons</taxon>
        <taxon>Gunneridae</taxon>
        <taxon>Pentapetalae</taxon>
        <taxon>rosids</taxon>
        <taxon>fabids</taxon>
        <taxon>Fabales</taxon>
        <taxon>Quillajaceae</taxon>
        <taxon>Quillaja</taxon>
    </lineage>
</organism>
<evidence type="ECO:0000256" key="3">
    <source>
        <dbReference type="ARBA" id="ARBA00022801"/>
    </source>
</evidence>
<evidence type="ECO:0000313" key="6">
    <source>
        <dbReference type="EMBL" id="KAJ7955990.1"/>
    </source>
</evidence>
<protein>
    <submittedName>
        <fullName evidence="6">Aspartic proteinase nepenthesin</fullName>
    </submittedName>
</protein>
<dbReference type="Pfam" id="PF14541">
    <property type="entry name" value="TAXi_C"/>
    <property type="match status" value="1"/>
</dbReference>
<proteinExistence type="inferred from homology"/>